<protein>
    <recommendedName>
        <fullName evidence="10">Protein-export membrane protein SecG</fullName>
    </recommendedName>
</protein>
<accession>A0ABZ2YTI1</accession>
<comment type="function">
    <text evidence="10">Involved in protein export. Participates in an early event of protein translocation.</text>
</comment>
<evidence type="ECO:0000256" key="7">
    <source>
        <dbReference type="ARBA" id="ARBA00022989"/>
    </source>
</evidence>
<dbReference type="RefSeq" id="WP_341837056.1">
    <property type="nucleotide sequence ID" value="NZ_CP149822.1"/>
</dbReference>
<dbReference type="PANTHER" id="PTHR34182:SF1">
    <property type="entry name" value="PROTEIN-EXPORT MEMBRANE PROTEIN SECG"/>
    <property type="match status" value="1"/>
</dbReference>
<feature type="region of interest" description="Disordered" evidence="11">
    <location>
        <begin position="76"/>
        <end position="122"/>
    </location>
</feature>
<name>A0ABZ2YTI1_9BACT</name>
<comment type="subcellular location">
    <subcellularLocation>
        <location evidence="1 10">Cell membrane</location>
        <topology evidence="1 10">Multi-pass membrane protein</topology>
    </subcellularLocation>
</comment>
<evidence type="ECO:0000256" key="8">
    <source>
        <dbReference type="ARBA" id="ARBA00023010"/>
    </source>
</evidence>
<evidence type="ECO:0000256" key="6">
    <source>
        <dbReference type="ARBA" id="ARBA00022927"/>
    </source>
</evidence>
<evidence type="ECO:0000256" key="10">
    <source>
        <dbReference type="RuleBase" id="RU365087"/>
    </source>
</evidence>
<evidence type="ECO:0000256" key="3">
    <source>
        <dbReference type="ARBA" id="ARBA00022448"/>
    </source>
</evidence>
<keyword evidence="13" id="KW-1185">Reference proteome</keyword>
<comment type="similarity">
    <text evidence="2 10">Belongs to the SecG family.</text>
</comment>
<dbReference type="Pfam" id="PF03840">
    <property type="entry name" value="SecG"/>
    <property type="match status" value="1"/>
</dbReference>
<comment type="caution">
    <text evidence="10">Lacks conserved residue(s) required for the propagation of feature annotation.</text>
</comment>
<keyword evidence="6 10" id="KW-0653">Protein transport</keyword>
<dbReference type="NCBIfam" id="TIGR00810">
    <property type="entry name" value="secG"/>
    <property type="match status" value="1"/>
</dbReference>
<proteinExistence type="inferred from homology"/>
<evidence type="ECO:0000256" key="1">
    <source>
        <dbReference type="ARBA" id="ARBA00004651"/>
    </source>
</evidence>
<dbReference type="PANTHER" id="PTHR34182">
    <property type="entry name" value="PROTEIN-EXPORT MEMBRANE PROTEIN SECG"/>
    <property type="match status" value="1"/>
</dbReference>
<sequence>MLIFFGILIVIACILLGFFVLVQNPKGGGLAGNLGGFGNQVMGVRQTTDVLEKGTWVLAAVIAVLCLTSTMFTGSTSGGNNMPQSASERAQGAAPAPSSTPLPGAAQQQQAAPVQQPADSGK</sequence>
<evidence type="ECO:0000313" key="12">
    <source>
        <dbReference type="EMBL" id="WZN42221.1"/>
    </source>
</evidence>
<evidence type="ECO:0000256" key="9">
    <source>
        <dbReference type="ARBA" id="ARBA00023136"/>
    </source>
</evidence>
<keyword evidence="8 10" id="KW-0811">Translocation</keyword>
<keyword evidence="3 10" id="KW-0813">Transport</keyword>
<evidence type="ECO:0000256" key="2">
    <source>
        <dbReference type="ARBA" id="ARBA00008445"/>
    </source>
</evidence>
<evidence type="ECO:0000256" key="4">
    <source>
        <dbReference type="ARBA" id="ARBA00022475"/>
    </source>
</evidence>
<keyword evidence="5 10" id="KW-0812">Transmembrane</keyword>
<keyword evidence="4 10" id="KW-1003">Cell membrane</keyword>
<keyword evidence="9 10" id="KW-0472">Membrane</keyword>
<gene>
    <name evidence="12" type="primary">secG</name>
    <name evidence="12" type="ORF">WJU16_04120</name>
</gene>
<keyword evidence="7 10" id="KW-1133">Transmembrane helix</keyword>
<dbReference type="Proteomes" id="UP001485459">
    <property type="component" value="Chromosome"/>
</dbReference>
<feature type="transmembrane region" description="Helical" evidence="10">
    <location>
        <begin position="55"/>
        <end position="74"/>
    </location>
</feature>
<reference evidence="13" key="1">
    <citation type="submission" date="2024-03" db="EMBL/GenBank/DDBJ databases">
        <title>Chitinophaga horti sp. nov., isolated from garden soil.</title>
        <authorList>
            <person name="Lee D.S."/>
            <person name="Han D.M."/>
            <person name="Baek J.H."/>
            <person name="Choi D.G."/>
            <person name="Jeon J.H."/>
            <person name="Jeon C.O."/>
        </authorList>
    </citation>
    <scope>NUCLEOTIDE SEQUENCE [LARGE SCALE GENOMIC DNA]</scope>
    <source>
        <strain evidence="13">GPA1</strain>
    </source>
</reference>
<dbReference type="EMBL" id="CP149822">
    <property type="protein sequence ID" value="WZN42221.1"/>
    <property type="molecule type" value="Genomic_DNA"/>
</dbReference>
<evidence type="ECO:0000256" key="11">
    <source>
        <dbReference type="SAM" id="MobiDB-lite"/>
    </source>
</evidence>
<feature type="compositionally biased region" description="Low complexity" evidence="11">
    <location>
        <begin position="105"/>
        <end position="122"/>
    </location>
</feature>
<dbReference type="InterPro" id="IPR004692">
    <property type="entry name" value="SecG"/>
</dbReference>
<evidence type="ECO:0000256" key="5">
    <source>
        <dbReference type="ARBA" id="ARBA00022692"/>
    </source>
</evidence>
<evidence type="ECO:0000313" key="13">
    <source>
        <dbReference type="Proteomes" id="UP001485459"/>
    </source>
</evidence>
<organism evidence="12 13">
    <name type="scientific">Chitinophaga pollutisoli</name>
    <dbReference type="NCBI Taxonomy" id="3133966"/>
    <lineage>
        <taxon>Bacteria</taxon>
        <taxon>Pseudomonadati</taxon>
        <taxon>Bacteroidota</taxon>
        <taxon>Chitinophagia</taxon>
        <taxon>Chitinophagales</taxon>
        <taxon>Chitinophagaceae</taxon>
        <taxon>Chitinophaga</taxon>
    </lineage>
</organism>